<feature type="compositionally biased region" description="Low complexity" evidence="8">
    <location>
        <begin position="48"/>
        <end position="75"/>
    </location>
</feature>
<feature type="compositionally biased region" description="Polar residues" evidence="8">
    <location>
        <begin position="12"/>
        <end position="28"/>
    </location>
</feature>
<comment type="subcellular location">
    <subcellularLocation>
        <location evidence="1">Cytoplasm</location>
    </subcellularLocation>
</comment>
<evidence type="ECO:0000256" key="2">
    <source>
        <dbReference type="ARBA" id="ARBA00005775"/>
    </source>
</evidence>
<dbReference type="InterPro" id="IPR016024">
    <property type="entry name" value="ARM-type_fold"/>
</dbReference>
<evidence type="ECO:0000313" key="10">
    <source>
        <dbReference type="EMBL" id="KTB00714.1"/>
    </source>
</evidence>
<feature type="compositionally biased region" description="Polar residues" evidence="8">
    <location>
        <begin position="400"/>
        <end position="414"/>
    </location>
</feature>
<feature type="region of interest" description="Disordered" evidence="8">
    <location>
        <begin position="181"/>
        <end position="201"/>
    </location>
</feature>
<dbReference type="InterPro" id="IPR003890">
    <property type="entry name" value="MIF4G-like_typ-3"/>
</dbReference>
<reference evidence="10 11" key="1">
    <citation type="submission" date="2015-10" db="EMBL/GenBank/DDBJ databases">
        <title>Draft genomes sequences of Candida glabrata isolates 1A, 1B, 2A, 2B, 3A and 3B.</title>
        <authorList>
            <person name="Haavelsrud O.E."/>
            <person name="Gaustad P."/>
        </authorList>
    </citation>
    <scope>NUCLEOTIDE SEQUENCE [LARGE SCALE GENOMIC DNA]</scope>
    <source>
        <strain evidence="10">910700640</strain>
    </source>
</reference>
<dbReference type="VEuPathDB" id="FungiDB:B1J91_D06314g"/>
<feature type="domain" description="MIF4G" evidence="9">
    <location>
        <begin position="664"/>
        <end position="907"/>
    </location>
</feature>
<protein>
    <submittedName>
        <fullName evidence="10">Eukaryotic initiation factor 4F subunit p150</fullName>
    </submittedName>
</protein>
<dbReference type="Pfam" id="PF02854">
    <property type="entry name" value="MIF4G"/>
    <property type="match status" value="1"/>
</dbReference>
<feature type="region of interest" description="Disordered" evidence="8">
    <location>
        <begin position="219"/>
        <end position="281"/>
    </location>
</feature>
<evidence type="ECO:0000256" key="1">
    <source>
        <dbReference type="ARBA" id="ARBA00004496"/>
    </source>
</evidence>
<dbReference type="PANTHER" id="PTHR23253">
    <property type="entry name" value="EUKARYOTIC TRANSLATION INITIATION FACTOR 4 GAMMA"/>
    <property type="match status" value="1"/>
</dbReference>
<proteinExistence type="inferred from homology"/>
<keyword evidence="6" id="KW-0694">RNA-binding</keyword>
<dbReference type="InterPro" id="IPR036211">
    <property type="entry name" value="eIF4G_eIF4E-bd_sf"/>
</dbReference>
<feature type="compositionally biased region" description="Polar residues" evidence="8">
    <location>
        <begin position="76"/>
        <end position="96"/>
    </location>
</feature>
<dbReference type="InterPro" id="IPR022745">
    <property type="entry name" value="eIF4G1_eIF4E-bd"/>
</dbReference>
<evidence type="ECO:0000256" key="8">
    <source>
        <dbReference type="SAM" id="MobiDB-lite"/>
    </source>
</evidence>
<name>A0A0W0CUF8_CANGB</name>
<evidence type="ECO:0000256" key="3">
    <source>
        <dbReference type="ARBA" id="ARBA00022490"/>
    </source>
</evidence>
<dbReference type="Gene3D" id="1.25.40.180">
    <property type="match status" value="1"/>
</dbReference>
<feature type="region of interest" description="Disordered" evidence="8">
    <location>
        <begin position="546"/>
        <end position="652"/>
    </location>
</feature>
<evidence type="ECO:0000313" key="11">
    <source>
        <dbReference type="Proteomes" id="UP000054886"/>
    </source>
</evidence>
<feature type="compositionally biased region" description="Low complexity" evidence="8">
    <location>
        <begin position="936"/>
        <end position="949"/>
    </location>
</feature>
<dbReference type="EMBL" id="LLZZ01000136">
    <property type="protein sequence ID" value="KTB00714.1"/>
    <property type="molecule type" value="Genomic_DNA"/>
</dbReference>
<evidence type="ECO:0000256" key="5">
    <source>
        <dbReference type="ARBA" id="ARBA00022553"/>
    </source>
</evidence>
<feature type="compositionally biased region" description="Polar residues" evidence="8">
    <location>
        <begin position="966"/>
        <end position="983"/>
    </location>
</feature>
<evidence type="ECO:0000256" key="7">
    <source>
        <dbReference type="ARBA" id="ARBA00022917"/>
    </source>
</evidence>
<evidence type="ECO:0000256" key="6">
    <source>
        <dbReference type="ARBA" id="ARBA00022884"/>
    </source>
</evidence>
<sequence>MTEQEANAIKNEGSNDSIQTTKMQNENPEPSKEDNTNTSYTNGNDKVNNGGNNYNNYNNYNNRNSYHSNNYSRNYQQRNTGGRYNNPNKFNNGGTRVNSKNVNQQNNYNNYNASGTNRYMNNYNKHNRNQKGTPGINPATAMQWAGYYGNQMYYFPQGMAAMGNPAGMDMAAMMAAQQGMMTSPQPGVTASETPSPPPIKIEITKKTGEHLDLDEIRAQHKAAAANKEKSPSASIENDVADKKESEKEGSSIVESKDEEKDKQEVNATKPEPEQKEDASEVRRLFLEQVKLRKAAIEKAKRGESTEVSEASDSTDKAVGNNEPSTDESDSNNKDAENSEDQDTFFDSKDTITEKDNELESGSKDSSPRPLTFAEKLKLKKKQTEEHKEEDSNKEEHEQVNIDTTENSGDNNQHVNEVELESKEKNESDVPIIKKVTLEEPIKDTTETVEGVTNDEENATGPLAKQPADILTMTEFLAKLKEVEPVDDIYTFTYPPEFEEPDPKYKKQTVKYTYGPSFLLQFKEKARAFPDDPWQLSTAAKIVIPPSISKSKSRDSNRFNNGPSGRMGEFRNGSMRNMDMRSGSKVSSKRKSKRMDDRKSTRTSYTSRKDRERMAEENRRDEPKVEVAPLVPSANRWVPKSKQKKETEKKLAPDGTELLDKEEIERKMKSLLNKLTLEKFEPISNDILAMGNQSKWETEGETLKLVIEQIFLKACDEPHWSSMYAQLCGKIVKELDASIYDNTNEGKTGPKLVLHYLVARCHTEFEKGWTDKLPTKEDGSPLEPEMMSDEYYQAAAAKRRGLGLVRFIGFLYRLNLLTGKMMFECFRRLMRDLTGNPSEEILESVVELLETVGEQFETDSFRTANATLEGSALLDSLFQILQSIINEGKISSRIKFKLIDVKELRELKHWNSSKKDAGPKTIQQIHEEEERQRMLKSNSRQSSRRVNNNSMGNHNNRDRGFYRRENTMNSRDNFQSTRSPSTRYNSKDTKEDQAPAPKTTNMFSALMDTDEEE</sequence>
<keyword evidence="5" id="KW-0597">Phosphoprotein</keyword>
<feature type="compositionally biased region" description="Basic and acidic residues" evidence="8">
    <location>
        <begin position="606"/>
        <end position="624"/>
    </location>
</feature>
<keyword evidence="4 10" id="KW-0396">Initiation factor</keyword>
<feature type="compositionally biased region" description="Basic and acidic residues" evidence="8">
    <location>
        <begin position="381"/>
        <end position="399"/>
    </location>
</feature>
<comment type="similarity">
    <text evidence="2">Belongs to the eukaryotic initiation factor 4G family.</text>
</comment>
<dbReference type="VEuPathDB" id="FungiDB:GWK60_D06501"/>
<dbReference type="VEuPathDB" id="FungiDB:CAGL0D06314g"/>
<organism evidence="10 11">
    <name type="scientific">Candida glabrata</name>
    <name type="common">Yeast</name>
    <name type="synonym">Torulopsis glabrata</name>
    <dbReference type="NCBI Taxonomy" id="5478"/>
    <lineage>
        <taxon>Eukaryota</taxon>
        <taxon>Fungi</taxon>
        <taxon>Dikarya</taxon>
        <taxon>Ascomycota</taxon>
        <taxon>Saccharomycotina</taxon>
        <taxon>Saccharomycetes</taxon>
        <taxon>Saccharomycetales</taxon>
        <taxon>Saccharomycetaceae</taxon>
        <taxon>Nakaseomyces</taxon>
    </lineage>
</organism>
<dbReference type="Proteomes" id="UP000054886">
    <property type="component" value="Unassembled WGS sequence"/>
</dbReference>
<feature type="compositionally biased region" description="Basic and acidic residues" evidence="8">
    <location>
        <begin position="954"/>
        <end position="965"/>
    </location>
</feature>
<dbReference type="SMART" id="SM00543">
    <property type="entry name" value="MIF4G"/>
    <property type="match status" value="1"/>
</dbReference>
<gene>
    <name evidence="10" type="ORF">AO440_000870</name>
</gene>
<evidence type="ECO:0000259" key="9">
    <source>
        <dbReference type="SMART" id="SM00543"/>
    </source>
</evidence>
<evidence type="ECO:0000256" key="4">
    <source>
        <dbReference type="ARBA" id="ARBA00022540"/>
    </source>
</evidence>
<feature type="compositionally biased region" description="Basic and acidic residues" evidence="8">
    <location>
        <begin position="415"/>
        <end position="427"/>
    </location>
</feature>
<dbReference type="GO" id="GO:0010494">
    <property type="term" value="C:cytoplasmic stress granule"/>
    <property type="evidence" value="ECO:0007669"/>
    <property type="project" value="UniProtKB-ARBA"/>
</dbReference>
<feature type="region of interest" description="Disordered" evidence="8">
    <location>
        <begin position="1"/>
        <end position="106"/>
    </location>
</feature>
<dbReference type="Gene3D" id="1.20.970.30">
    <property type="entry name" value="eIF4G, eIF4E-binding domain"/>
    <property type="match status" value="1"/>
</dbReference>
<accession>A0A0W0CUF8</accession>
<keyword evidence="7" id="KW-0648">Protein biosynthesis</keyword>
<dbReference type="PANTHER" id="PTHR23253:SF9">
    <property type="entry name" value="EUKARYOTIC TRANSLATION INITIATION FACTOR 4 GAMMA 2"/>
    <property type="match status" value="1"/>
</dbReference>
<feature type="region of interest" description="Disordered" evidence="8">
    <location>
        <begin position="296"/>
        <end position="431"/>
    </location>
</feature>
<dbReference type="AlphaFoldDB" id="A0A0W0CUF8"/>
<dbReference type="VEuPathDB" id="FungiDB:GVI51_D06303"/>
<dbReference type="GO" id="GO:0003729">
    <property type="term" value="F:mRNA binding"/>
    <property type="evidence" value="ECO:0007669"/>
    <property type="project" value="TreeGrafter"/>
</dbReference>
<feature type="compositionally biased region" description="Basic and acidic residues" evidence="8">
    <location>
        <begin position="239"/>
        <end position="281"/>
    </location>
</feature>
<dbReference type="SUPFAM" id="SSF48371">
    <property type="entry name" value="ARM repeat"/>
    <property type="match status" value="1"/>
</dbReference>
<feature type="region of interest" description="Disordered" evidence="8">
    <location>
        <begin position="928"/>
        <end position="1012"/>
    </location>
</feature>
<feature type="compositionally biased region" description="Polar residues" evidence="8">
    <location>
        <begin position="36"/>
        <end position="47"/>
    </location>
</feature>
<dbReference type="GO" id="GO:0016281">
    <property type="term" value="C:eukaryotic translation initiation factor 4F complex"/>
    <property type="evidence" value="ECO:0007669"/>
    <property type="project" value="TreeGrafter"/>
</dbReference>
<feature type="compositionally biased region" description="Polar residues" evidence="8">
    <location>
        <begin position="182"/>
        <end position="193"/>
    </location>
</feature>
<comment type="caution">
    <text evidence="10">The sequence shown here is derived from an EMBL/GenBank/DDBJ whole genome shotgun (WGS) entry which is preliminary data.</text>
</comment>
<feature type="compositionally biased region" description="Low complexity" evidence="8">
    <location>
        <begin position="97"/>
        <end position="106"/>
    </location>
</feature>
<dbReference type="GO" id="GO:0003743">
    <property type="term" value="F:translation initiation factor activity"/>
    <property type="evidence" value="ECO:0007669"/>
    <property type="project" value="UniProtKB-KW"/>
</dbReference>
<keyword evidence="3" id="KW-0963">Cytoplasm</keyword>
<dbReference type="SUPFAM" id="SSF101489">
    <property type="entry name" value="Eukaryotic initiation factor 4f subunit eIF4g, eIF4e-binding domain"/>
    <property type="match status" value="1"/>
</dbReference>
<feature type="compositionally biased region" description="Basic and acidic residues" evidence="8">
    <location>
        <begin position="345"/>
        <end position="366"/>
    </location>
</feature>
<dbReference type="FunFam" id="1.25.40.180:FF:000020">
    <property type="entry name" value="Eukaryotic translation initiation factor subunit"/>
    <property type="match status" value="1"/>
</dbReference>
<feature type="compositionally biased region" description="Basic and acidic residues" evidence="8">
    <location>
        <begin position="643"/>
        <end position="652"/>
    </location>
</feature>
<dbReference type="Pfam" id="PF12152">
    <property type="entry name" value="eIF_4G1"/>
    <property type="match status" value="1"/>
</dbReference>